<keyword evidence="3" id="KW-1185">Reference proteome</keyword>
<name>A0AAE8XF16_9CAUD</name>
<reference evidence="2" key="1">
    <citation type="submission" date="2021-08" db="EMBL/GenBank/DDBJ databases">
        <authorList>
            <person name="Shitrit D."/>
            <person name="Kirzner S."/>
            <person name="Dekel-Bird N.P."/>
            <person name="Avrani S."/>
            <person name="Sabehi G."/>
            <person name="Perkarsky I."/>
            <person name="Peleg M."/>
            <person name="Tahan R."/>
            <person name="Kondratyeva K."/>
            <person name="Lindell D."/>
        </authorList>
    </citation>
    <scope>NUCLEOTIDE SEQUENCE</scope>
</reference>
<keyword evidence="1" id="KW-1133">Transmembrane helix</keyword>
<feature type="transmembrane region" description="Helical" evidence="1">
    <location>
        <begin position="18"/>
        <end position="40"/>
    </location>
</feature>
<dbReference type="Proteomes" id="UP000828768">
    <property type="component" value="Segment"/>
</dbReference>
<evidence type="ECO:0000256" key="1">
    <source>
        <dbReference type="SAM" id="Phobius"/>
    </source>
</evidence>
<organism evidence="2 3">
    <name type="scientific">Synechococcus T7-like virus S-TIP28</name>
    <dbReference type="NCBI Taxonomy" id="1332140"/>
    <lineage>
        <taxon>Viruses</taxon>
        <taxon>Duplodnaviria</taxon>
        <taxon>Heunggongvirae</taxon>
        <taxon>Uroviricota</taxon>
        <taxon>Caudoviricetes</taxon>
        <taxon>Autographivirales</taxon>
        <taxon>Autographivirales incertae sedis</taxon>
        <taxon>Tiranvirus</taxon>
        <taxon>Tiranvirus STIP28</taxon>
    </lineage>
</organism>
<dbReference type="EMBL" id="MZ803112">
    <property type="protein sequence ID" value="UAW01067.1"/>
    <property type="molecule type" value="Genomic_DNA"/>
</dbReference>
<evidence type="ECO:0000313" key="2">
    <source>
        <dbReference type="EMBL" id="UAW01067.1"/>
    </source>
</evidence>
<proteinExistence type="predicted"/>
<gene>
    <name evidence="2" type="ORF">STIP28_25</name>
</gene>
<keyword evidence="1" id="KW-0812">Transmembrane</keyword>
<sequence length="54" mass="5786">MTTTSSPKDHAPTALHQMLTLCTLMAVVTASAVAITLGAVPMKHNCHVKSRPEW</sequence>
<protein>
    <submittedName>
        <fullName evidence="2">Uncharacterized protein</fullName>
    </submittedName>
</protein>
<evidence type="ECO:0000313" key="3">
    <source>
        <dbReference type="Proteomes" id="UP000828768"/>
    </source>
</evidence>
<keyword evidence="1" id="KW-0472">Membrane</keyword>
<accession>A0AAE8XF16</accession>